<name>A0ABQ9G816_9NEOP</name>
<keyword evidence="1" id="KW-1133">Transmembrane helix</keyword>
<keyword evidence="1" id="KW-0812">Transmembrane</keyword>
<evidence type="ECO:0000313" key="2">
    <source>
        <dbReference type="EMBL" id="KAJ8867166.1"/>
    </source>
</evidence>
<evidence type="ECO:0000256" key="1">
    <source>
        <dbReference type="SAM" id="Phobius"/>
    </source>
</evidence>
<sequence>METLLCCGWCAVVVYVDTLLCSWWCARLVYVETLLCYWWCARLVYVETSALSGTNVALAVELLLDRIMKRMEAAVDRAMLPEHRGGAHIAGDNPPADHVRSSCVC</sequence>
<evidence type="ECO:0008006" key="4">
    <source>
        <dbReference type="Google" id="ProtNLM"/>
    </source>
</evidence>
<proteinExistence type="predicted"/>
<feature type="transmembrane region" description="Helical" evidence="1">
    <location>
        <begin position="42"/>
        <end position="64"/>
    </location>
</feature>
<keyword evidence="3" id="KW-1185">Reference proteome</keyword>
<comment type="caution">
    <text evidence="2">The sequence shown here is derived from an EMBL/GenBank/DDBJ whole genome shotgun (WGS) entry which is preliminary data.</text>
</comment>
<gene>
    <name evidence="2" type="ORF">PR048_033030</name>
</gene>
<accession>A0ABQ9G816</accession>
<organism evidence="2 3">
    <name type="scientific">Dryococelus australis</name>
    <dbReference type="NCBI Taxonomy" id="614101"/>
    <lineage>
        <taxon>Eukaryota</taxon>
        <taxon>Metazoa</taxon>
        <taxon>Ecdysozoa</taxon>
        <taxon>Arthropoda</taxon>
        <taxon>Hexapoda</taxon>
        <taxon>Insecta</taxon>
        <taxon>Pterygota</taxon>
        <taxon>Neoptera</taxon>
        <taxon>Polyneoptera</taxon>
        <taxon>Phasmatodea</taxon>
        <taxon>Verophasmatodea</taxon>
        <taxon>Anareolatae</taxon>
        <taxon>Phasmatidae</taxon>
        <taxon>Eurycanthinae</taxon>
        <taxon>Dryococelus</taxon>
    </lineage>
</organism>
<keyword evidence="1" id="KW-0472">Membrane</keyword>
<dbReference type="Proteomes" id="UP001159363">
    <property type="component" value="Chromosome 15"/>
</dbReference>
<evidence type="ECO:0000313" key="3">
    <source>
        <dbReference type="Proteomes" id="UP001159363"/>
    </source>
</evidence>
<protein>
    <recommendedName>
        <fullName evidence="4">Secreted protein</fullName>
    </recommendedName>
</protein>
<reference evidence="2 3" key="1">
    <citation type="submission" date="2023-02" db="EMBL/GenBank/DDBJ databases">
        <title>LHISI_Scaffold_Assembly.</title>
        <authorList>
            <person name="Stuart O.P."/>
            <person name="Cleave R."/>
            <person name="Magrath M.J.L."/>
            <person name="Mikheyev A.S."/>
        </authorList>
    </citation>
    <scope>NUCLEOTIDE SEQUENCE [LARGE SCALE GENOMIC DNA]</scope>
    <source>
        <strain evidence="2">Daus_M_001</strain>
        <tissue evidence="2">Leg muscle</tissue>
    </source>
</reference>
<dbReference type="EMBL" id="JARBHB010000016">
    <property type="protein sequence ID" value="KAJ8867166.1"/>
    <property type="molecule type" value="Genomic_DNA"/>
</dbReference>